<protein>
    <submittedName>
        <fullName evidence="1">Uncharacterized DUF497 family protein</fullName>
    </submittedName>
</protein>
<dbReference type="InterPro" id="IPR038573">
    <property type="entry name" value="BrnT_sf"/>
</dbReference>
<dbReference type="Gene3D" id="3.10.450.530">
    <property type="entry name" value="Ribonuclease toxin, BrnT, of type II toxin-antitoxin system"/>
    <property type="match status" value="1"/>
</dbReference>
<gene>
    <name evidence="1" type="ORF">QFZ34_002513</name>
</gene>
<dbReference type="RefSeq" id="WP_307281185.1">
    <property type="nucleotide sequence ID" value="NZ_JAUSZT010000003.1"/>
</dbReference>
<name>A0ABU0S9I9_9HYPH</name>
<keyword evidence="2" id="KW-1185">Reference proteome</keyword>
<comment type="caution">
    <text evidence="1">The sequence shown here is derived from an EMBL/GenBank/DDBJ whole genome shotgun (WGS) entry which is preliminary data.</text>
</comment>
<organism evidence="1 2">
    <name type="scientific">Phyllobacterium ifriqiyense</name>
    <dbReference type="NCBI Taxonomy" id="314238"/>
    <lineage>
        <taxon>Bacteria</taxon>
        <taxon>Pseudomonadati</taxon>
        <taxon>Pseudomonadota</taxon>
        <taxon>Alphaproteobacteria</taxon>
        <taxon>Hyphomicrobiales</taxon>
        <taxon>Phyllobacteriaceae</taxon>
        <taxon>Phyllobacterium</taxon>
    </lineage>
</organism>
<accession>A0ABU0S9I9</accession>
<evidence type="ECO:0000313" key="2">
    <source>
        <dbReference type="Proteomes" id="UP001237780"/>
    </source>
</evidence>
<proteinExistence type="predicted"/>
<dbReference type="InterPro" id="IPR007460">
    <property type="entry name" value="BrnT_toxin"/>
</dbReference>
<dbReference type="Pfam" id="PF04365">
    <property type="entry name" value="BrnT_toxin"/>
    <property type="match status" value="1"/>
</dbReference>
<dbReference type="EMBL" id="JAUSZT010000003">
    <property type="protein sequence ID" value="MDQ0997331.1"/>
    <property type="molecule type" value="Genomic_DNA"/>
</dbReference>
<dbReference type="Proteomes" id="UP001237780">
    <property type="component" value="Unassembled WGS sequence"/>
</dbReference>
<sequence>MNRSNQRKHGVAFAKAYDFEFSTCLEHVDDREFYGEERIVALGFIGGTLFT</sequence>
<evidence type="ECO:0000313" key="1">
    <source>
        <dbReference type="EMBL" id="MDQ0997331.1"/>
    </source>
</evidence>
<reference evidence="1 2" key="1">
    <citation type="submission" date="2023-07" db="EMBL/GenBank/DDBJ databases">
        <title>Comparative genomics of wheat-associated soil bacteria to identify genetic determinants of phenazine resistance.</title>
        <authorList>
            <person name="Mouncey N."/>
        </authorList>
    </citation>
    <scope>NUCLEOTIDE SEQUENCE [LARGE SCALE GENOMIC DNA]</scope>
    <source>
        <strain evidence="1 2">W4I11</strain>
    </source>
</reference>